<keyword evidence="2" id="KW-1185">Reference proteome</keyword>
<dbReference type="Gene3D" id="3.30.530.20">
    <property type="match status" value="1"/>
</dbReference>
<proteinExistence type="predicted"/>
<organism evidence="1 2">
    <name type="scientific">Labrys wisconsinensis</name>
    <dbReference type="NCBI Taxonomy" id="425677"/>
    <lineage>
        <taxon>Bacteria</taxon>
        <taxon>Pseudomonadati</taxon>
        <taxon>Pseudomonadota</taxon>
        <taxon>Alphaproteobacteria</taxon>
        <taxon>Hyphomicrobiales</taxon>
        <taxon>Xanthobacteraceae</taxon>
        <taxon>Labrys</taxon>
    </lineage>
</organism>
<dbReference type="Proteomes" id="UP001242480">
    <property type="component" value="Unassembled WGS sequence"/>
</dbReference>
<dbReference type="RefSeq" id="WP_307279131.1">
    <property type="nucleotide sequence ID" value="NZ_JAUSVX010000012.1"/>
</dbReference>
<gene>
    <name evidence="1" type="ORF">QO011_005407</name>
</gene>
<evidence type="ECO:0000313" key="2">
    <source>
        <dbReference type="Proteomes" id="UP001242480"/>
    </source>
</evidence>
<dbReference type="CDD" id="cd07818">
    <property type="entry name" value="SRPBCC_1"/>
    <property type="match status" value="1"/>
</dbReference>
<dbReference type="Pfam" id="PF10604">
    <property type="entry name" value="Polyketide_cyc2"/>
    <property type="match status" value="1"/>
</dbReference>
<dbReference type="SUPFAM" id="SSF55961">
    <property type="entry name" value="Bet v1-like"/>
    <property type="match status" value="1"/>
</dbReference>
<accession>A0ABU0JG48</accession>
<dbReference type="InterPro" id="IPR023393">
    <property type="entry name" value="START-like_dom_sf"/>
</dbReference>
<evidence type="ECO:0008006" key="3">
    <source>
        <dbReference type="Google" id="ProtNLM"/>
    </source>
</evidence>
<evidence type="ECO:0000313" key="1">
    <source>
        <dbReference type="EMBL" id="MDQ0472378.1"/>
    </source>
</evidence>
<reference evidence="1 2" key="1">
    <citation type="submission" date="2023-07" db="EMBL/GenBank/DDBJ databases">
        <title>Genomic Encyclopedia of Type Strains, Phase IV (KMG-IV): sequencing the most valuable type-strain genomes for metagenomic binning, comparative biology and taxonomic classification.</title>
        <authorList>
            <person name="Goeker M."/>
        </authorList>
    </citation>
    <scope>NUCLEOTIDE SEQUENCE [LARGE SCALE GENOMIC DNA]</scope>
    <source>
        <strain evidence="1 2">DSM 19619</strain>
    </source>
</reference>
<comment type="caution">
    <text evidence="1">The sequence shown here is derived from an EMBL/GenBank/DDBJ whole genome shotgun (WGS) entry which is preliminary data.</text>
</comment>
<dbReference type="EMBL" id="JAUSVX010000012">
    <property type="protein sequence ID" value="MDQ0472378.1"/>
    <property type="molecule type" value="Genomic_DNA"/>
</dbReference>
<name>A0ABU0JG48_9HYPH</name>
<dbReference type="InterPro" id="IPR019587">
    <property type="entry name" value="Polyketide_cyclase/dehydratase"/>
</dbReference>
<protein>
    <recommendedName>
        <fullName evidence="3">Polyketide cyclase</fullName>
    </recommendedName>
</protein>
<sequence length="175" mass="19227">MVTAIVIVLIALAAVLAAWIVTRPPTFRVERAVTVAAPPERIHPLIDDFRAWSRWSPYEALDPAMRRTFVGPEAGVGAVYAWAGNGKAGAGRMEILESTLRRVAIRLDFVRPFKARNTAEFKLEPQADGATRLTWAMHGPNLTVGKAMSLFLDMDRMIGRDFEAGLARLKAVAEA</sequence>